<dbReference type="GO" id="GO:0005525">
    <property type="term" value="F:GTP binding"/>
    <property type="evidence" value="ECO:0007669"/>
    <property type="project" value="UniProtKB-KW"/>
</dbReference>
<keyword evidence="2" id="KW-0342">GTP-binding</keyword>
<name>A0A7V1LLF9_CALAY</name>
<dbReference type="Proteomes" id="UP000886005">
    <property type="component" value="Unassembled WGS sequence"/>
</dbReference>
<evidence type="ECO:0000256" key="2">
    <source>
        <dbReference type="ARBA" id="ARBA00023134"/>
    </source>
</evidence>
<evidence type="ECO:0000256" key="1">
    <source>
        <dbReference type="ARBA" id="ARBA00022741"/>
    </source>
</evidence>
<proteinExistence type="inferred from homology"/>
<dbReference type="HAMAP" id="MF_01820">
    <property type="entry name" value="GTPase_RsgA"/>
    <property type="match status" value="1"/>
</dbReference>
<dbReference type="NCBIfam" id="TIGR00157">
    <property type="entry name" value="ribosome small subunit-dependent GTPase A"/>
    <property type="match status" value="1"/>
</dbReference>
<dbReference type="AlphaFoldDB" id="A0A7V1LLF9"/>
<dbReference type="PROSITE" id="PS51721">
    <property type="entry name" value="G_CP"/>
    <property type="match status" value="1"/>
</dbReference>
<feature type="domain" description="EngC GTPase" evidence="3">
    <location>
        <begin position="36"/>
        <end position="184"/>
    </location>
</feature>
<dbReference type="GO" id="GO:0003924">
    <property type="term" value="F:GTPase activity"/>
    <property type="evidence" value="ECO:0007669"/>
    <property type="project" value="InterPro"/>
</dbReference>
<dbReference type="SUPFAM" id="SSF52540">
    <property type="entry name" value="P-loop containing nucleoside triphosphate hydrolases"/>
    <property type="match status" value="1"/>
</dbReference>
<dbReference type="InterPro" id="IPR004881">
    <property type="entry name" value="Ribosome_biogen_GTPase_RsgA"/>
</dbReference>
<feature type="non-terminal residue" evidence="5">
    <location>
        <position position="1"/>
    </location>
</feature>
<dbReference type="CDD" id="cd01854">
    <property type="entry name" value="YjeQ_EngC"/>
    <property type="match status" value="1"/>
</dbReference>
<sequence>KLRDKFNRREKADMVHAGDVPKYIRKRVPYIRRLSRNLDQVLIVASFKSPDLKPGLIDRLLVMAELEEVEAVICLNKADLLDNPAEAENIAAIYRNIGYPVVITSVVTGQGVKELQRMLQGKRSALAGHSGVGKSSLLNAMHKDVQVAVGEVSYSNNKGRHTTTQVKTYTLDEETELIDLPGLKHVDFFDIHRDEARFYYREFLDYAEGCKFSNCLHLSEKSCAVKEAVEAGRIARERYRSYEQFVTTLE</sequence>
<reference evidence="5" key="1">
    <citation type="journal article" date="2020" name="mSystems">
        <title>Genome- and Community-Level Interaction Insights into Carbon Utilization and Element Cycling Functions of Hydrothermarchaeota in Hydrothermal Sediment.</title>
        <authorList>
            <person name="Zhou Z."/>
            <person name="Liu Y."/>
            <person name="Xu W."/>
            <person name="Pan J."/>
            <person name="Luo Z.H."/>
            <person name="Li M."/>
        </authorList>
    </citation>
    <scope>NUCLEOTIDE SEQUENCE [LARGE SCALE GENOMIC DNA]</scope>
    <source>
        <strain evidence="5">HyVt-456</strain>
    </source>
</reference>
<feature type="domain" description="CP-type G" evidence="4">
    <location>
        <begin position="28"/>
        <end position="186"/>
    </location>
</feature>
<dbReference type="Pfam" id="PF03193">
    <property type="entry name" value="RsgA_GTPase"/>
    <property type="match status" value="1"/>
</dbReference>
<protein>
    <submittedName>
        <fullName evidence="5">Ribosome small subunit-dependent GTPase A</fullName>
    </submittedName>
</protein>
<gene>
    <name evidence="5" type="primary">rsgA</name>
    <name evidence="5" type="ORF">ENJ10_03180</name>
</gene>
<accession>A0A7V1LLF9</accession>
<organism evidence="5">
    <name type="scientific">Caldithrix abyssi</name>
    <dbReference type="NCBI Taxonomy" id="187145"/>
    <lineage>
        <taxon>Bacteria</taxon>
        <taxon>Pseudomonadati</taxon>
        <taxon>Calditrichota</taxon>
        <taxon>Calditrichia</taxon>
        <taxon>Calditrichales</taxon>
        <taxon>Calditrichaceae</taxon>
        <taxon>Caldithrix</taxon>
    </lineage>
</organism>
<evidence type="ECO:0000259" key="4">
    <source>
        <dbReference type="PROSITE" id="PS51721"/>
    </source>
</evidence>
<comment type="caution">
    <text evidence="5">The sequence shown here is derived from an EMBL/GenBank/DDBJ whole genome shotgun (WGS) entry which is preliminary data.</text>
</comment>
<dbReference type="PROSITE" id="PS50936">
    <property type="entry name" value="ENGC_GTPASE"/>
    <property type="match status" value="1"/>
</dbReference>
<dbReference type="PANTHER" id="PTHR32120">
    <property type="entry name" value="SMALL RIBOSOMAL SUBUNIT BIOGENESIS GTPASE RSGA"/>
    <property type="match status" value="1"/>
</dbReference>
<evidence type="ECO:0000259" key="3">
    <source>
        <dbReference type="PROSITE" id="PS50936"/>
    </source>
</evidence>
<dbReference type="InterPro" id="IPR030378">
    <property type="entry name" value="G_CP_dom"/>
</dbReference>
<dbReference type="InterPro" id="IPR027417">
    <property type="entry name" value="P-loop_NTPase"/>
</dbReference>
<dbReference type="InterPro" id="IPR010914">
    <property type="entry name" value="RsgA_GTPase_dom"/>
</dbReference>
<dbReference type="PANTHER" id="PTHR32120:SF11">
    <property type="entry name" value="SMALL RIBOSOMAL SUBUNIT BIOGENESIS GTPASE RSGA 1, MITOCHONDRIAL-RELATED"/>
    <property type="match status" value="1"/>
</dbReference>
<keyword evidence="1" id="KW-0547">Nucleotide-binding</keyword>
<dbReference type="EMBL" id="DRLD01000087">
    <property type="protein sequence ID" value="HED09667.1"/>
    <property type="molecule type" value="Genomic_DNA"/>
</dbReference>
<evidence type="ECO:0000313" key="5">
    <source>
        <dbReference type="EMBL" id="HED09667.1"/>
    </source>
</evidence>
<dbReference type="Gene3D" id="1.10.40.50">
    <property type="entry name" value="Probable gtpase engc, domain 3"/>
    <property type="match status" value="1"/>
</dbReference>
<dbReference type="Gene3D" id="3.40.50.300">
    <property type="entry name" value="P-loop containing nucleotide triphosphate hydrolases"/>
    <property type="match status" value="1"/>
</dbReference>